<evidence type="ECO:0000256" key="1">
    <source>
        <dbReference type="SAM" id="MobiDB-lite"/>
    </source>
</evidence>
<gene>
    <name evidence="2" type="ORF">Tco_0841574</name>
</gene>
<dbReference type="Proteomes" id="UP001151760">
    <property type="component" value="Unassembled WGS sequence"/>
</dbReference>
<protein>
    <recommendedName>
        <fullName evidence="4">Reverse transcriptase domain-containing protein</fullName>
    </recommendedName>
</protein>
<reference evidence="2" key="2">
    <citation type="submission" date="2022-01" db="EMBL/GenBank/DDBJ databases">
        <authorList>
            <person name="Yamashiro T."/>
            <person name="Shiraishi A."/>
            <person name="Satake H."/>
            <person name="Nakayama K."/>
        </authorList>
    </citation>
    <scope>NUCLEOTIDE SEQUENCE</scope>
</reference>
<comment type="caution">
    <text evidence="2">The sequence shown here is derived from an EMBL/GenBank/DDBJ whole genome shotgun (WGS) entry which is preliminary data.</text>
</comment>
<evidence type="ECO:0008006" key="4">
    <source>
        <dbReference type="Google" id="ProtNLM"/>
    </source>
</evidence>
<dbReference type="EMBL" id="BQNB010012725">
    <property type="protein sequence ID" value="GJT07112.1"/>
    <property type="molecule type" value="Genomic_DNA"/>
</dbReference>
<feature type="compositionally biased region" description="Basic and acidic residues" evidence="1">
    <location>
        <begin position="202"/>
        <end position="212"/>
    </location>
</feature>
<accession>A0ABQ5AZ18</accession>
<reference evidence="2" key="1">
    <citation type="journal article" date="2022" name="Int. J. Mol. Sci.">
        <title>Draft Genome of Tanacetum Coccineum: Genomic Comparison of Closely Related Tanacetum-Family Plants.</title>
        <authorList>
            <person name="Yamashiro T."/>
            <person name="Shiraishi A."/>
            <person name="Nakayama K."/>
            <person name="Satake H."/>
        </authorList>
    </citation>
    <scope>NUCLEOTIDE SEQUENCE</scope>
</reference>
<proteinExistence type="predicted"/>
<evidence type="ECO:0000313" key="3">
    <source>
        <dbReference type="Proteomes" id="UP001151760"/>
    </source>
</evidence>
<feature type="compositionally biased region" description="Polar residues" evidence="1">
    <location>
        <begin position="213"/>
        <end position="234"/>
    </location>
</feature>
<name>A0ABQ5AZ18_9ASTR</name>
<sequence>MDDQPMWAADHVVAPTPGSSVTIFDTANEFSIKGNHLTFIKVNQFDGRTKSDPHKHIHEFLRICDMFKYKDTKNEVVRLMMFPLSLIAFSQHENETLTDAWLHMKEMLRNWHGHNLSKRNIIKIFYHGFNEMTQEALNVAVGGPSNTNTNKIMVRTDVMAMKMDAQYKEMKSRSNYSISEYDEDDQPMSLEEESKFMQTFRPKFDRLADKQSARPSGSLPSNTQPNPKGNSSKPYQPPQARNEHSNKD</sequence>
<organism evidence="2 3">
    <name type="scientific">Tanacetum coccineum</name>
    <dbReference type="NCBI Taxonomy" id="301880"/>
    <lineage>
        <taxon>Eukaryota</taxon>
        <taxon>Viridiplantae</taxon>
        <taxon>Streptophyta</taxon>
        <taxon>Embryophyta</taxon>
        <taxon>Tracheophyta</taxon>
        <taxon>Spermatophyta</taxon>
        <taxon>Magnoliopsida</taxon>
        <taxon>eudicotyledons</taxon>
        <taxon>Gunneridae</taxon>
        <taxon>Pentapetalae</taxon>
        <taxon>asterids</taxon>
        <taxon>campanulids</taxon>
        <taxon>Asterales</taxon>
        <taxon>Asteraceae</taxon>
        <taxon>Asteroideae</taxon>
        <taxon>Anthemideae</taxon>
        <taxon>Anthemidinae</taxon>
        <taxon>Tanacetum</taxon>
    </lineage>
</organism>
<feature type="region of interest" description="Disordered" evidence="1">
    <location>
        <begin position="178"/>
        <end position="248"/>
    </location>
</feature>
<keyword evidence="3" id="KW-1185">Reference proteome</keyword>
<evidence type="ECO:0000313" key="2">
    <source>
        <dbReference type="EMBL" id="GJT07112.1"/>
    </source>
</evidence>